<evidence type="ECO:0000256" key="3">
    <source>
        <dbReference type="SAM" id="MobiDB-lite"/>
    </source>
</evidence>
<dbReference type="AlphaFoldDB" id="A0AAV4LSY2"/>
<dbReference type="Gene3D" id="1.20.58.90">
    <property type="match status" value="1"/>
</dbReference>
<dbReference type="SUPFAM" id="SSF47661">
    <property type="entry name" value="t-snare proteins"/>
    <property type="match status" value="1"/>
</dbReference>
<evidence type="ECO:0000256" key="2">
    <source>
        <dbReference type="ARBA" id="ARBA00046280"/>
    </source>
</evidence>
<sequence length="471" mass="48909">MTTADGGRKDPYDEAENTVRKNIRKLIVLQSQALEELRTLPPNTPIAETVKGAEVIAACAAIEGDIGELQKVIDAINGNPQKYRISPRILCARQVTIDEFRSKLKGVKDRNEALDSAAPAADAKGRARGRRGSSRGAEPPGAAGRAPLGAHDLRAEPAPERAGHQPGGDEPERAAERGEHELLGDAAPPARAGEADGRLPGHEQPVAAEAGDHAVGNSDRAADGHSYILEGGGSRGAQCFAEPRRVNVAVGEDAALVKSARGHIPWRGRSHVRRDLQLAVEWRCRTSVELKSAVAQVPEHLRLLPHEPVEVDLAQHLQTAVVEGGGAARTGDAATLEAGVAGLAAVEANEVGFQVLGHPHPGGVATLPPVVGAQVVVHHVALVPAAVLRPAVDEGAARAAEGRAVLLAVERARAGGEAAEEADGPLAAVKVGEEALVRTQLAEGRLAAGGEEVATAGADEPRRKVLLGEPE</sequence>
<proteinExistence type="predicted"/>
<feature type="region of interest" description="Disordered" evidence="3">
    <location>
        <begin position="111"/>
        <end position="148"/>
    </location>
</feature>
<evidence type="ECO:0000313" key="6">
    <source>
        <dbReference type="Proteomes" id="UP001497744"/>
    </source>
</evidence>
<dbReference type="InterPro" id="IPR010989">
    <property type="entry name" value="SNARE"/>
</dbReference>
<dbReference type="GO" id="GO:0015031">
    <property type="term" value="P:protein transport"/>
    <property type="evidence" value="ECO:0007669"/>
    <property type="project" value="UniProtKB-KW"/>
</dbReference>
<evidence type="ECO:0000313" key="5">
    <source>
        <dbReference type="EMBL" id="GIX62961.1"/>
    </source>
</evidence>
<feature type="compositionally biased region" description="Low complexity" evidence="3">
    <location>
        <begin position="134"/>
        <end position="148"/>
    </location>
</feature>
<comment type="subcellular location">
    <subcellularLocation>
        <location evidence="2">Endomembrane system</location>
        <topology evidence="2">Single-pass type IV membrane protein</topology>
    </subcellularLocation>
</comment>
<protein>
    <submittedName>
        <fullName evidence="5">Syntaxin-plants SYP6</fullName>
    </submittedName>
</protein>
<name>A0AAV4LSY2_BABCB</name>
<dbReference type="Pfam" id="PF09177">
    <property type="entry name" value="STX6_10_61_N"/>
    <property type="match status" value="1"/>
</dbReference>
<dbReference type="GO" id="GO:0016020">
    <property type="term" value="C:membrane"/>
    <property type="evidence" value="ECO:0007669"/>
    <property type="project" value="InterPro"/>
</dbReference>
<dbReference type="InterPro" id="IPR015260">
    <property type="entry name" value="Syntaxin-6/10/61_N"/>
</dbReference>
<comment type="caution">
    <text evidence="5">The sequence shown here is derived from an EMBL/GenBank/DDBJ whole genome shotgun (WGS) entry which is preliminary data.</text>
</comment>
<reference evidence="5 6" key="1">
    <citation type="submission" date="2021-06" db="EMBL/GenBank/DDBJ databases">
        <title>Genome sequence of Babesia caballi.</title>
        <authorList>
            <person name="Yamagishi J."/>
            <person name="Kidaka T."/>
            <person name="Ochi A."/>
        </authorList>
    </citation>
    <scope>NUCLEOTIDE SEQUENCE [LARGE SCALE GENOMIC DNA]</scope>
    <source>
        <strain evidence="5">USDA-D6B2</strain>
    </source>
</reference>
<feature type="domain" description="Syntaxin 6/10/61 N-terminal" evidence="4">
    <location>
        <begin position="10"/>
        <end position="108"/>
    </location>
</feature>
<keyword evidence="1" id="KW-0813">Transport</keyword>
<feature type="compositionally biased region" description="Low complexity" evidence="3">
    <location>
        <begin position="448"/>
        <end position="458"/>
    </location>
</feature>
<dbReference type="EMBL" id="BPLF01000002">
    <property type="protein sequence ID" value="GIX62961.1"/>
    <property type="molecule type" value="Genomic_DNA"/>
</dbReference>
<evidence type="ECO:0000259" key="4">
    <source>
        <dbReference type="Pfam" id="PF09177"/>
    </source>
</evidence>
<evidence type="ECO:0000256" key="1">
    <source>
        <dbReference type="ARBA" id="ARBA00022927"/>
    </source>
</evidence>
<dbReference type="GeneID" id="94194442"/>
<keyword evidence="6" id="KW-1185">Reference proteome</keyword>
<dbReference type="Proteomes" id="UP001497744">
    <property type="component" value="Unassembled WGS sequence"/>
</dbReference>
<feature type="region of interest" description="Disordered" evidence="3">
    <location>
        <begin position="448"/>
        <end position="471"/>
    </location>
</feature>
<organism evidence="5 6">
    <name type="scientific">Babesia caballi</name>
    <dbReference type="NCBI Taxonomy" id="5871"/>
    <lineage>
        <taxon>Eukaryota</taxon>
        <taxon>Sar</taxon>
        <taxon>Alveolata</taxon>
        <taxon>Apicomplexa</taxon>
        <taxon>Aconoidasida</taxon>
        <taxon>Piroplasmida</taxon>
        <taxon>Babesiidae</taxon>
        <taxon>Babesia</taxon>
    </lineage>
</organism>
<keyword evidence="1" id="KW-0653">Protein transport</keyword>
<accession>A0AAV4LSY2</accession>
<gene>
    <name evidence="5" type="ORF">BcabD6B2_23960</name>
</gene>
<dbReference type="GO" id="GO:0048193">
    <property type="term" value="P:Golgi vesicle transport"/>
    <property type="evidence" value="ECO:0007669"/>
    <property type="project" value="InterPro"/>
</dbReference>
<dbReference type="RefSeq" id="XP_067715030.1">
    <property type="nucleotide sequence ID" value="XM_067858929.1"/>
</dbReference>
<feature type="region of interest" description="Disordered" evidence="3">
    <location>
        <begin position="183"/>
        <end position="204"/>
    </location>
</feature>
<dbReference type="GO" id="GO:0012505">
    <property type="term" value="C:endomembrane system"/>
    <property type="evidence" value="ECO:0007669"/>
    <property type="project" value="UniProtKB-SubCell"/>
</dbReference>